<proteinExistence type="predicted"/>
<name>A0A5B0Q808_PUCGR</name>
<dbReference type="Proteomes" id="UP000325313">
    <property type="component" value="Unassembled WGS sequence"/>
</dbReference>
<feature type="compositionally biased region" description="Gly residues" evidence="1">
    <location>
        <begin position="1"/>
        <end position="11"/>
    </location>
</feature>
<accession>A0A5B0Q808</accession>
<evidence type="ECO:0000256" key="1">
    <source>
        <dbReference type="SAM" id="MobiDB-lite"/>
    </source>
</evidence>
<protein>
    <submittedName>
        <fullName evidence="2">Uncharacterized protein</fullName>
    </submittedName>
</protein>
<organism evidence="2 3">
    <name type="scientific">Puccinia graminis f. sp. tritici</name>
    <dbReference type="NCBI Taxonomy" id="56615"/>
    <lineage>
        <taxon>Eukaryota</taxon>
        <taxon>Fungi</taxon>
        <taxon>Dikarya</taxon>
        <taxon>Basidiomycota</taxon>
        <taxon>Pucciniomycotina</taxon>
        <taxon>Pucciniomycetes</taxon>
        <taxon>Pucciniales</taxon>
        <taxon>Pucciniaceae</taxon>
        <taxon>Puccinia</taxon>
    </lineage>
</organism>
<dbReference type="AlphaFoldDB" id="A0A5B0Q808"/>
<gene>
    <name evidence="2" type="ORF">PGTUg99_017804</name>
</gene>
<evidence type="ECO:0000313" key="2">
    <source>
        <dbReference type="EMBL" id="KAA1109209.1"/>
    </source>
</evidence>
<comment type="caution">
    <text evidence="2">The sequence shown here is derived from an EMBL/GenBank/DDBJ whole genome shotgun (WGS) entry which is preliminary data.</text>
</comment>
<sequence length="70" mass="7434">MSSRRGSGGGRSELSRGMSRVKDPTRTAAQTLNPPARRGPGHPRRRTTTDGLLDGFTLAAGKSLGLIDSW</sequence>
<feature type="region of interest" description="Disordered" evidence="1">
    <location>
        <begin position="1"/>
        <end position="53"/>
    </location>
</feature>
<evidence type="ECO:0000313" key="3">
    <source>
        <dbReference type="Proteomes" id="UP000325313"/>
    </source>
</evidence>
<dbReference type="EMBL" id="VDEP01000305">
    <property type="protein sequence ID" value="KAA1109209.1"/>
    <property type="molecule type" value="Genomic_DNA"/>
</dbReference>
<reference evidence="2 3" key="1">
    <citation type="submission" date="2019-05" db="EMBL/GenBank/DDBJ databases">
        <title>Emergence of the Ug99 lineage of the wheat stem rust pathogen through somatic hybridization.</title>
        <authorList>
            <person name="Li F."/>
            <person name="Upadhyaya N.M."/>
            <person name="Sperschneider J."/>
            <person name="Matny O."/>
            <person name="Nguyen-Phuc H."/>
            <person name="Mago R."/>
            <person name="Raley C."/>
            <person name="Miller M.E."/>
            <person name="Silverstein K.A.T."/>
            <person name="Henningsen E."/>
            <person name="Hirsch C.D."/>
            <person name="Visser B."/>
            <person name="Pretorius Z.A."/>
            <person name="Steffenson B.J."/>
            <person name="Schwessinger B."/>
            <person name="Dodds P.N."/>
            <person name="Figueroa M."/>
        </authorList>
    </citation>
    <scope>NUCLEOTIDE SEQUENCE [LARGE SCALE GENOMIC DNA]</scope>
    <source>
        <strain evidence="2 3">Ug99</strain>
    </source>
</reference>